<evidence type="ECO:0000313" key="12">
    <source>
        <dbReference type="EMBL" id="KFV64677.1"/>
    </source>
</evidence>
<evidence type="ECO:0000256" key="10">
    <source>
        <dbReference type="ARBA" id="ARBA00023319"/>
    </source>
</evidence>
<dbReference type="STRING" id="118200.A0A093GCQ6"/>
<evidence type="ECO:0000256" key="6">
    <source>
        <dbReference type="ARBA" id="ARBA00023136"/>
    </source>
</evidence>
<dbReference type="InterPro" id="IPR003598">
    <property type="entry name" value="Ig_sub2"/>
</dbReference>
<dbReference type="GO" id="GO:0006955">
    <property type="term" value="P:immune response"/>
    <property type="evidence" value="ECO:0007669"/>
    <property type="project" value="TreeGrafter"/>
</dbReference>
<keyword evidence="10" id="KW-0393">Immunoglobulin domain</keyword>
<feature type="domain" description="Ig-like" evidence="11">
    <location>
        <begin position="107"/>
        <end position="179"/>
    </location>
</feature>
<organism evidence="12 13">
    <name type="scientific">Dryobates pubescens</name>
    <name type="common">Downy woodpecker</name>
    <name type="synonym">Picoides pubescens</name>
    <dbReference type="NCBI Taxonomy" id="118200"/>
    <lineage>
        <taxon>Eukaryota</taxon>
        <taxon>Metazoa</taxon>
        <taxon>Chordata</taxon>
        <taxon>Craniata</taxon>
        <taxon>Vertebrata</taxon>
        <taxon>Euteleostomi</taxon>
        <taxon>Archelosauria</taxon>
        <taxon>Archosauria</taxon>
        <taxon>Dinosauria</taxon>
        <taxon>Saurischia</taxon>
        <taxon>Theropoda</taxon>
        <taxon>Coelurosauria</taxon>
        <taxon>Aves</taxon>
        <taxon>Neognathae</taxon>
        <taxon>Neoaves</taxon>
        <taxon>Telluraves</taxon>
        <taxon>Coraciimorphae</taxon>
        <taxon>Piciformes</taxon>
        <taxon>Picidae</taxon>
        <taxon>Dryobates</taxon>
    </lineage>
</organism>
<dbReference type="GO" id="GO:0007166">
    <property type="term" value="P:cell surface receptor signaling pathway"/>
    <property type="evidence" value="ECO:0007669"/>
    <property type="project" value="TreeGrafter"/>
</dbReference>
<proteinExistence type="predicted"/>
<dbReference type="SMART" id="SM00409">
    <property type="entry name" value="IG"/>
    <property type="match status" value="2"/>
</dbReference>
<dbReference type="InterPro" id="IPR003599">
    <property type="entry name" value="Ig_sub"/>
</dbReference>
<keyword evidence="8" id="KW-0675">Receptor</keyword>
<dbReference type="GO" id="GO:0042102">
    <property type="term" value="P:positive regulation of T cell proliferation"/>
    <property type="evidence" value="ECO:0007669"/>
    <property type="project" value="TreeGrafter"/>
</dbReference>
<feature type="non-terminal residue" evidence="12">
    <location>
        <position position="1"/>
    </location>
</feature>
<evidence type="ECO:0000256" key="2">
    <source>
        <dbReference type="ARBA" id="ARBA00022475"/>
    </source>
</evidence>
<dbReference type="PANTHER" id="PTHR25466:SF14">
    <property type="entry name" value="BUTYROPHILIN SUBFAMILY 2 MEMBER A2-LIKE-RELATED"/>
    <property type="match status" value="1"/>
</dbReference>
<evidence type="ECO:0000256" key="9">
    <source>
        <dbReference type="ARBA" id="ARBA00023180"/>
    </source>
</evidence>
<dbReference type="PANTHER" id="PTHR25466">
    <property type="entry name" value="T-LYMPHOCYTE ACTIVATION ANTIGEN"/>
    <property type="match status" value="1"/>
</dbReference>
<keyword evidence="13" id="KW-1185">Reference proteome</keyword>
<evidence type="ECO:0000256" key="4">
    <source>
        <dbReference type="ARBA" id="ARBA00022729"/>
    </source>
</evidence>
<keyword evidence="3" id="KW-0812">Transmembrane</keyword>
<dbReference type="GO" id="GO:0071222">
    <property type="term" value="P:cellular response to lipopolysaccharide"/>
    <property type="evidence" value="ECO:0007669"/>
    <property type="project" value="TreeGrafter"/>
</dbReference>
<dbReference type="GO" id="GO:0031295">
    <property type="term" value="P:T cell costimulation"/>
    <property type="evidence" value="ECO:0007669"/>
    <property type="project" value="TreeGrafter"/>
</dbReference>
<dbReference type="SMART" id="SM00408">
    <property type="entry name" value="IGc2"/>
    <property type="match status" value="2"/>
</dbReference>
<gene>
    <name evidence="12" type="ORF">N307_01678</name>
</gene>
<accession>A0A093GCQ6</accession>
<dbReference type="Proteomes" id="UP000053875">
    <property type="component" value="Unassembled WGS sequence"/>
</dbReference>
<reference evidence="12 13" key="1">
    <citation type="submission" date="2014-04" db="EMBL/GenBank/DDBJ databases">
        <title>Genome evolution of avian class.</title>
        <authorList>
            <person name="Zhang G."/>
            <person name="Li C."/>
        </authorList>
    </citation>
    <scope>NUCLEOTIDE SEQUENCE [LARGE SCALE GENOMIC DNA]</scope>
    <source>
        <strain evidence="12">BGI_N307</strain>
    </source>
</reference>
<dbReference type="Gene3D" id="2.60.40.10">
    <property type="entry name" value="Immunoglobulins"/>
    <property type="match status" value="3"/>
</dbReference>
<name>A0A093GCQ6_DRYPU</name>
<evidence type="ECO:0000313" key="13">
    <source>
        <dbReference type="Proteomes" id="UP000053875"/>
    </source>
</evidence>
<dbReference type="EMBL" id="KL215446">
    <property type="protein sequence ID" value="KFV64677.1"/>
    <property type="molecule type" value="Genomic_DNA"/>
</dbReference>
<comment type="subcellular location">
    <subcellularLocation>
        <location evidence="1">Cell membrane</location>
        <topology evidence="1">Single-pass type I membrane protein</topology>
    </subcellularLocation>
</comment>
<dbReference type="SMART" id="SM00406">
    <property type="entry name" value="IGv"/>
    <property type="match status" value="1"/>
</dbReference>
<sequence>EQKTIVGQFSQDCILPCSFSPGHEAAIHWMRGNRTVHSYYNQGDRLERQDPDYKTRTHLFHQDIPNGNASLKLSNLTVTDEGNYTCYVGTLENSTEVKVMLWVRVSPYYALEYKKRETERTLMCCAFLTYPEPHVSWLRGNASIQETHQEKSSNGVLYSLRSGQNITNTADPYYCHIHHPYKNWTAEWRMKEQLSVVEGGSTVIPCDDSNTTAGTEGFSVVWELHRGAMVSVLAAFHGTFPSPPARARMNQSNFALMLEHLTAQDSGEYLCNISTPQYTKLTVRTLQV</sequence>
<dbReference type="SUPFAM" id="SSF48726">
    <property type="entry name" value="Immunoglobulin"/>
    <property type="match status" value="3"/>
</dbReference>
<dbReference type="PROSITE" id="PS50835">
    <property type="entry name" value="IG_LIKE"/>
    <property type="match status" value="3"/>
</dbReference>
<keyword evidence="6" id="KW-0472">Membrane</keyword>
<dbReference type="InterPro" id="IPR007110">
    <property type="entry name" value="Ig-like_dom"/>
</dbReference>
<dbReference type="InterPro" id="IPR013106">
    <property type="entry name" value="Ig_V-set"/>
</dbReference>
<keyword evidence="2" id="KW-1003">Cell membrane</keyword>
<dbReference type="InterPro" id="IPR013783">
    <property type="entry name" value="Ig-like_fold"/>
</dbReference>
<dbReference type="GO" id="GO:0009897">
    <property type="term" value="C:external side of plasma membrane"/>
    <property type="evidence" value="ECO:0007669"/>
    <property type="project" value="TreeGrafter"/>
</dbReference>
<dbReference type="GO" id="GO:0042130">
    <property type="term" value="P:negative regulation of T cell proliferation"/>
    <property type="evidence" value="ECO:0007669"/>
    <property type="project" value="TreeGrafter"/>
</dbReference>
<evidence type="ECO:0000256" key="5">
    <source>
        <dbReference type="ARBA" id="ARBA00022989"/>
    </source>
</evidence>
<evidence type="ECO:0000259" key="11">
    <source>
        <dbReference type="PROSITE" id="PS50835"/>
    </source>
</evidence>
<evidence type="ECO:0000256" key="8">
    <source>
        <dbReference type="ARBA" id="ARBA00023170"/>
    </source>
</evidence>
<keyword evidence="7" id="KW-1015">Disulfide bond</keyword>
<dbReference type="InterPro" id="IPR051713">
    <property type="entry name" value="T-cell_Activation_Regulation"/>
</dbReference>
<dbReference type="InterPro" id="IPR036179">
    <property type="entry name" value="Ig-like_dom_sf"/>
</dbReference>
<protein>
    <submittedName>
        <fullName evidence="12">HERV-H LTR-associating protein 2</fullName>
    </submittedName>
</protein>
<keyword evidence="9" id="KW-0325">Glycoprotein</keyword>
<keyword evidence="5" id="KW-1133">Transmembrane helix</keyword>
<keyword evidence="4" id="KW-0732">Signal</keyword>
<dbReference type="FunFam" id="2.60.40.10:FF:000142">
    <property type="entry name" value="V-set domain-containing T-cell activation inhibitor 1"/>
    <property type="match status" value="1"/>
</dbReference>
<evidence type="ECO:0000256" key="7">
    <source>
        <dbReference type="ARBA" id="ARBA00023157"/>
    </source>
</evidence>
<evidence type="ECO:0000256" key="3">
    <source>
        <dbReference type="ARBA" id="ARBA00022692"/>
    </source>
</evidence>
<evidence type="ECO:0000256" key="1">
    <source>
        <dbReference type="ARBA" id="ARBA00004251"/>
    </source>
</evidence>
<dbReference type="Pfam" id="PF07686">
    <property type="entry name" value="V-set"/>
    <property type="match status" value="2"/>
</dbReference>
<feature type="domain" description="Ig-like" evidence="11">
    <location>
        <begin position="180"/>
        <end position="282"/>
    </location>
</feature>
<feature type="domain" description="Ig-like" evidence="11">
    <location>
        <begin position="1"/>
        <end position="98"/>
    </location>
</feature>
<dbReference type="AlphaFoldDB" id="A0A093GCQ6"/>
<feature type="non-terminal residue" evidence="12">
    <location>
        <position position="288"/>
    </location>
</feature>